<evidence type="ECO:0000313" key="1">
    <source>
        <dbReference type="EMBL" id="MBB4956735.1"/>
    </source>
</evidence>
<dbReference type="Proteomes" id="UP000578819">
    <property type="component" value="Unassembled WGS sequence"/>
</dbReference>
<dbReference type="PANTHER" id="PTHR45947:SF3">
    <property type="entry name" value="SULFOQUINOVOSYL TRANSFERASE SQD2"/>
    <property type="match status" value="1"/>
</dbReference>
<dbReference type="AlphaFoldDB" id="A0A7W7WME2"/>
<sequence length="397" mass="43451">MTAETRFVQTPDGTVWTSTAPSYRFWTRYLSVFDTVRVVARVQAVAAVPEGAHQVDGPGVEVWPVPYYLGPRQYLLRRAAVGRAVTASADPGDAVILRVPSAIGSLLAQTRDRLHLPYALEVVGDPYDVFAPGVVQHPLRPMLRHWFATKLRRQCRSASAVAYVTERSLQARYPATRVAPTTACSSVDLPAEAFLPQARSPERCTQTNTVISVGSLDQLYKGVDTLIEALAWLIAAGLPVRLVHVGDGRFRHQLEQLAVRLGMADRVEFTGALPAGEAIRRQLDAADLFVMPSRTEGLPRALIEAMARALPAIGTTAGGIPELLPATDLVPPDDPATLAVAIYNMLTNPHRMASASIRNLYRAHDFSADTLTPRRNAYYHAVRDATERRMSVRSQVC</sequence>
<dbReference type="Pfam" id="PF13692">
    <property type="entry name" value="Glyco_trans_1_4"/>
    <property type="match status" value="1"/>
</dbReference>
<gene>
    <name evidence="1" type="ORF">FHR38_000468</name>
</gene>
<protein>
    <submittedName>
        <fullName evidence="1">Glycosyltransferase involved in cell wall biosynthesis</fullName>
    </submittedName>
</protein>
<name>A0A7W7WME2_9ACTN</name>
<dbReference type="Gene3D" id="3.40.50.2000">
    <property type="entry name" value="Glycogen Phosphorylase B"/>
    <property type="match status" value="2"/>
</dbReference>
<dbReference type="RefSeq" id="WP_312881735.1">
    <property type="nucleotide sequence ID" value="NZ_JACHJW010000001.1"/>
</dbReference>
<accession>A0A7W7WME2</accession>
<comment type="caution">
    <text evidence="1">The sequence shown here is derived from an EMBL/GenBank/DDBJ whole genome shotgun (WGS) entry which is preliminary data.</text>
</comment>
<proteinExistence type="predicted"/>
<evidence type="ECO:0000313" key="2">
    <source>
        <dbReference type="Proteomes" id="UP000578819"/>
    </source>
</evidence>
<organism evidence="1 2">
    <name type="scientific">Micromonospora polyrhachis</name>
    <dbReference type="NCBI Taxonomy" id="1282883"/>
    <lineage>
        <taxon>Bacteria</taxon>
        <taxon>Bacillati</taxon>
        <taxon>Actinomycetota</taxon>
        <taxon>Actinomycetes</taxon>
        <taxon>Micromonosporales</taxon>
        <taxon>Micromonosporaceae</taxon>
        <taxon>Micromonospora</taxon>
    </lineage>
</organism>
<keyword evidence="1" id="KW-0808">Transferase</keyword>
<reference evidence="1 2" key="1">
    <citation type="submission" date="2020-08" db="EMBL/GenBank/DDBJ databases">
        <title>Sequencing the genomes of 1000 actinobacteria strains.</title>
        <authorList>
            <person name="Klenk H.-P."/>
        </authorList>
    </citation>
    <scope>NUCLEOTIDE SEQUENCE [LARGE SCALE GENOMIC DNA]</scope>
    <source>
        <strain evidence="1 2">DSM 45886</strain>
    </source>
</reference>
<keyword evidence="2" id="KW-1185">Reference proteome</keyword>
<dbReference type="PANTHER" id="PTHR45947">
    <property type="entry name" value="SULFOQUINOVOSYL TRANSFERASE SQD2"/>
    <property type="match status" value="1"/>
</dbReference>
<dbReference type="GO" id="GO:0016758">
    <property type="term" value="F:hexosyltransferase activity"/>
    <property type="evidence" value="ECO:0007669"/>
    <property type="project" value="TreeGrafter"/>
</dbReference>
<dbReference type="InterPro" id="IPR050194">
    <property type="entry name" value="Glycosyltransferase_grp1"/>
</dbReference>
<dbReference type="EMBL" id="JACHJW010000001">
    <property type="protein sequence ID" value="MBB4956735.1"/>
    <property type="molecule type" value="Genomic_DNA"/>
</dbReference>
<dbReference type="SUPFAM" id="SSF53756">
    <property type="entry name" value="UDP-Glycosyltransferase/glycogen phosphorylase"/>
    <property type="match status" value="1"/>
</dbReference>